<proteinExistence type="inferred from homology"/>
<evidence type="ECO:0000313" key="3">
    <source>
        <dbReference type="Proteomes" id="UP000813444"/>
    </source>
</evidence>
<dbReference type="InterPro" id="IPR024079">
    <property type="entry name" value="MetalloPept_cat_dom_sf"/>
</dbReference>
<sequence length="288" mass="32815">MMLLKYLTPATALFSYASASAFTLGNIEEDPANFCQTRYPSEARQNEISALLSNPNTRRSTEPIVVPLHIHAAVPANSGPDVLSFDILNRQWEVMRDIYAQYDIEFTRGNITRDDSGDYTEFEMEYNDAGYFAGTTPELERFWRETRTGGYDELHLYIYHGSVAWGGVCSFPDILQGVFGPPFWHDGCHMHSELMVGSTRTDGYYEEGEVAVHEAGHWFGLLHVFQGPLSDVQVSRYCPVGQDSCPNHPGLDNYHNYMDYSSNECMNEFTEGQKERMHNVFNALRRGW</sequence>
<dbReference type="GO" id="GO:0008237">
    <property type="term" value="F:metallopeptidase activity"/>
    <property type="evidence" value="ECO:0007669"/>
    <property type="project" value="InterPro"/>
</dbReference>
<evidence type="ECO:0000313" key="2">
    <source>
        <dbReference type="EMBL" id="KAH7304730.1"/>
    </source>
</evidence>
<dbReference type="OrthoDB" id="536211at2759"/>
<dbReference type="AlphaFoldDB" id="A0A8K0SIJ7"/>
<dbReference type="PANTHER" id="PTHR47466:SF1">
    <property type="entry name" value="METALLOPROTEASE MEP1 (AFU_ORTHOLOGUE AFUA_1G07730)-RELATED"/>
    <property type="match status" value="1"/>
</dbReference>
<name>A0A8K0SIJ7_9HYPO</name>
<comment type="similarity">
    <text evidence="1">Belongs to the peptidase M43B family.</text>
</comment>
<comment type="caution">
    <text evidence="2">The sequence shown here is derived from an EMBL/GenBank/DDBJ whole genome shotgun (WGS) entry which is preliminary data.</text>
</comment>
<keyword evidence="3" id="KW-1185">Reference proteome</keyword>
<evidence type="ECO:0000256" key="1">
    <source>
        <dbReference type="ARBA" id="ARBA00008721"/>
    </source>
</evidence>
<dbReference type="Proteomes" id="UP000813444">
    <property type="component" value="Unassembled WGS sequence"/>
</dbReference>
<dbReference type="SUPFAM" id="SSF55486">
    <property type="entry name" value="Metalloproteases ('zincins'), catalytic domain"/>
    <property type="match status" value="1"/>
</dbReference>
<dbReference type="EMBL" id="JAGPNK010000021">
    <property type="protein sequence ID" value="KAH7304730.1"/>
    <property type="molecule type" value="Genomic_DNA"/>
</dbReference>
<reference evidence="2" key="1">
    <citation type="journal article" date="2021" name="Nat. Commun.">
        <title>Genetic determinants of endophytism in the Arabidopsis root mycobiome.</title>
        <authorList>
            <person name="Mesny F."/>
            <person name="Miyauchi S."/>
            <person name="Thiergart T."/>
            <person name="Pickel B."/>
            <person name="Atanasova L."/>
            <person name="Karlsson M."/>
            <person name="Huettel B."/>
            <person name="Barry K.W."/>
            <person name="Haridas S."/>
            <person name="Chen C."/>
            <person name="Bauer D."/>
            <person name="Andreopoulos W."/>
            <person name="Pangilinan J."/>
            <person name="LaButti K."/>
            <person name="Riley R."/>
            <person name="Lipzen A."/>
            <person name="Clum A."/>
            <person name="Drula E."/>
            <person name="Henrissat B."/>
            <person name="Kohler A."/>
            <person name="Grigoriev I.V."/>
            <person name="Martin F.M."/>
            <person name="Hacquard S."/>
        </authorList>
    </citation>
    <scope>NUCLEOTIDE SEQUENCE</scope>
    <source>
        <strain evidence="2">MPI-CAGE-CH-0235</strain>
    </source>
</reference>
<gene>
    <name evidence="2" type="ORF">B0I35DRAFT_516680</name>
</gene>
<protein>
    <recommendedName>
        <fullName evidence="4">Peptidase M43 pregnancy-associated plasma-A domain-containing protein</fullName>
    </recommendedName>
</protein>
<accession>A0A8K0SIJ7</accession>
<evidence type="ECO:0008006" key="4">
    <source>
        <dbReference type="Google" id="ProtNLM"/>
    </source>
</evidence>
<dbReference type="PANTHER" id="PTHR47466">
    <property type="match status" value="1"/>
</dbReference>
<dbReference type="Gene3D" id="3.40.390.10">
    <property type="entry name" value="Collagenase (Catalytic Domain)"/>
    <property type="match status" value="1"/>
</dbReference>
<organism evidence="2 3">
    <name type="scientific">Stachybotrys elegans</name>
    <dbReference type="NCBI Taxonomy" id="80388"/>
    <lineage>
        <taxon>Eukaryota</taxon>
        <taxon>Fungi</taxon>
        <taxon>Dikarya</taxon>
        <taxon>Ascomycota</taxon>
        <taxon>Pezizomycotina</taxon>
        <taxon>Sordariomycetes</taxon>
        <taxon>Hypocreomycetidae</taxon>
        <taxon>Hypocreales</taxon>
        <taxon>Stachybotryaceae</taxon>
        <taxon>Stachybotrys</taxon>
    </lineage>
</organism>